<name>A0A178YLT0_SINSA</name>
<gene>
    <name evidence="1" type="ORF">ATB98_24035</name>
</gene>
<sequence length="72" mass="8185">MTRLEREFVPGTQYDAERLPFAKRLEELLPGECIWPINSGGPYLFCAAKTKGKYCPHHKARLLQKKGGHEDG</sequence>
<dbReference type="AlphaFoldDB" id="A0A178YLT0"/>
<comment type="caution">
    <text evidence="1">The sequence shown here is derived from an EMBL/GenBank/DDBJ whole genome shotgun (WGS) entry which is preliminary data.</text>
</comment>
<keyword evidence="2" id="KW-1185">Reference proteome</keyword>
<evidence type="ECO:0000313" key="1">
    <source>
        <dbReference type="EMBL" id="OAP48424.1"/>
    </source>
</evidence>
<reference evidence="1 2" key="1">
    <citation type="submission" date="2015-11" db="EMBL/GenBank/DDBJ databases">
        <title>Ensifer anhuiense sp. nov., an effective nitrogen fixation bacterium with Glycine soja.</title>
        <authorList>
            <person name="Yan H."/>
            <person name="Chen W."/>
        </authorList>
    </citation>
    <scope>NUCLEOTIDE SEQUENCE [LARGE SCALE GENOMIC DNA]</scope>
    <source>
        <strain evidence="1 2">LMG 7837</strain>
    </source>
</reference>
<accession>A0A178YLT0</accession>
<organism evidence="1 2">
    <name type="scientific">Sinorhizobium saheli</name>
    <dbReference type="NCBI Taxonomy" id="36856"/>
    <lineage>
        <taxon>Bacteria</taxon>
        <taxon>Pseudomonadati</taxon>
        <taxon>Pseudomonadota</taxon>
        <taxon>Alphaproteobacteria</taxon>
        <taxon>Hyphomicrobiales</taxon>
        <taxon>Rhizobiaceae</taxon>
        <taxon>Sinorhizobium/Ensifer group</taxon>
        <taxon>Sinorhizobium</taxon>
    </lineage>
</organism>
<proteinExistence type="predicted"/>
<dbReference type="STRING" id="36856.ATB98_24035"/>
<protein>
    <submittedName>
        <fullName evidence="1">GcrA cell cycle regulator</fullName>
    </submittedName>
</protein>
<evidence type="ECO:0000313" key="2">
    <source>
        <dbReference type="Proteomes" id="UP000078507"/>
    </source>
</evidence>
<dbReference type="RefSeq" id="WP_066870538.1">
    <property type="nucleotide sequence ID" value="NZ_LNQB01000061.1"/>
</dbReference>
<dbReference type="EMBL" id="LNQB01000061">
    <property type="protein sequence ID" value="OAP48424.1"/>
    <property type="molecule type" value="Genomic_DNA"/>
</dbReference>
<dbReference type="OrthoDB" id="8283364at2"/>
<dbReference type="Proteomes" id="UP000078507">
    <property type="component" value="Unassembled WGS sequence"/>
</dbReference>